<sequence length="40" mass="4574">MIGKDSSVCHRSLSGRVRRTRELSADPVTRRVLPRPTARR</sequence>
<evidence type="ECO:0000256" key="1">
    <source>
        <dbReference type="SAM" id="MobiDB-lite"/>
    </source>
</evidence>
<protein>
    <submittedName>
        <fullName evidence="2">Uncharacterized protein</fullName>
    </submittedName>
</protein>
<proteinExistence type="predicted"/>
<reference evidence="2" key="1">
    <citation type="submission" date="2020-02" db="EMBL/GenBank/DDBJ databases">
        <authorList>
            <person name="Meier V. D."/>
        </authorList>
    </citation>
    <scope>NUCLEOTIDE SEQUENCE</scope>
    <source>
        <strain evidence="2">AVDCRST_MAG54</strain>
    </source>
</reference>
<accession>A0A6J4HM81</accession>
<evidence type="ECO:0000313" key="2">
    <source>
        <dbReference type="EMBL" id="CAA9228155.1"/>
    </source>
</evidence>
<dbReference type="EMBL" id="CADCTH010000123">
    <property type="protein sequence ID" value="CAA9228155.1"/>
    <property type="molecule type" value="Genomic_DNA"/>
</dbReference>
<feature type="region of interest" description="Disordered" evidence="1">
    <location>
        <begin position="1"/>
        <end position="40"/>
    </location>
</feature>
<organism evidence="2">
    <name type="scientific">uncultured Actinomycetospora sp</name>
    <dbReference type="NCBI Taxonomy" id="1135996"/>
    <lineage>
        <taxon>Bacteria</taxon>
        <taxon>Bacillati</taxon>
        <taxon>Actinomycetota</taxon>
        <taxon>Actinomycetes</taxon>
        <taxon>Pseudonocardiales</taxon>
        <taxon>Pseudonocardiaceae</taxon>
        <taxon>Actinomycetospora</taxon>
        <taxon>environmental samples</taxon>
    </lineage>
</organism>
<gene>
    <name evidence="2" type="ORF">AVDCRST_MAG54-895</name>
</gene>
<name>A0A6J4HM81_9PSEU</name>
<dbReference type="AlphaFoldDB" id="A0A6J4HM81"/>